<dbReference type="AlphaFoldDB" id="A0A8J2Y8D1"/>
<name>A0A8J2Y8D1_9FLAO</name>
<dbReference type="InterPro" id="IPR012675">
    <property type="entry name" value="Beta-grasp_dom_sf"/>
</dbReference>
<dbReference type="Pfam" id="PF02597">
    <property type="entry name" value="ThiS"/>
    <property type="match status" value="1"/>
</dbReference>
<evidence type="ECO:0000313" key="1">
    <source>
        <dbReference type="EMBL" id="GGD92330.1"/>
    </source>
</evidence>
<reference evidence="1" key="2">
    <citation type="submission" date="2020-09" db="EMBL/GenBank/DDBJ databases">
        <authorList>
            <person name="Sun Q."/>
            <person name="Zhou Y."/>
        </authorList>
    </citation>
    <scope>NUCLEOTIDE SEQUENCE</scope>
    <source>
        <strain evidence="1">CGMCC 1.12924</strain>
    </source>
</reference>
<dbReference type="InterPro" id="IPR003749">
    <property type="entry name" value="ThiS/MoaD-like"/>
</dbReference>
<accession>A0A8J2Y8D1</accession>
<organism evidence="1 2">
    <name type="scientific">Planktosalinus lacus</name>
    <dbReference type="NCBI Taxonomy" id="1526573"/>
    <lineage>
        <taxon>Bacteria</taxon>
        <taxon>Pseudomonadati</taxon>
        <taxon>Bacteroidota</taxon>
        <taxon>Flavobacteriia</taxon>
        <taxon>Flavobacteriales</taxon>
        <taxon>Flavobacteriaceae</taxon>
        <taxon>Planktosalinus</taxon>
    </lineage>
</organism>
<dbReference type="CDD" id="cd00754">
    <property type="entry name" value="Ubl_MoaD"/>
    <property type="match status" value="1"/>
</dbReference>
<dbReference type="InterPro" id="IPR016155">
    <property type="entry name" value="Mopterin_synth/thiamin_S_b"/>
</dbReference>
<gene>
    <name evidence="1" type="ORF">GCM10011312_15180</name>
</gene>
<comment type="caution">
    <text evidence="1">The sequence shown here is derived from an EMBL/GenBank/DDBJ whole genome shotgun (WGS) entry which is preliminary data.</text>
</comment>
<keyword evidence="2" id="KW-1185">Reference proteome</keyword>
<reference evidence="1" key="1">
    <citation type="journal article" date="2014" name="Int. J. Syst. Evol. Microbiol.">
        <title>Complete genome sequence of Corynebacterium casei LMG S-19264T (=DSM 44701T), isolated from a smear-ripened cheese.</title>
        <authorList>
            <consortium name="US DOE Joint Genome Institute (JGI-PGF)"/>
            <person name="Walter F."/>
            <person name="Albersmeier A."/>
            <person name="Kalinowski J."/>
            <person name="Ruckert C."/>
        </authorList>
    </citation>
    <scope>NUCLEOTIDE SEQUENCE</scope>
    <source>
        <strain evidence="1">CGMCC 1.12924</strain>
    </source>
</reference>
<proteinExistence type="predicted"/>
<dbReference type="Gene3D" id="3.10.20.30">
    <property type="match status" value="1"/>
</dbReference>
<dbReference type="EMBL" id="BMGK01000005">
    <property type="protein sequence ID" value="GGD92330.1"/>
    <property type="molecule type" value="Genomic_DNA"/>
</dbReference>
<dbReference type="Proteomes" id="UP000652231">
    <property type="component" value="Unassembled WGS sequence"/>
</dbReference>
<dbReference type="RefSeq" id="WP_188441183.1">
    <property type="nucleotide sequence ID" value="NZ_BMGK01000005.1"/>
</dbReference>
<sequence length="77" mass="8495">MEINILAFGQIEEIIGKDSFTLSDVRDTEALKSKLSDLYPEMNRIPYSISVNKNIINGNHTLENGDEVALLPPFSGG</sequence>
<protein>
    <recommendedName>
        <fullName evidence="3">Molybdopterin synthase sulfur carrier subunit</fullName>
    </recommendedName>
</protein>
<dbReference type="SUPFAM" id="SSF54285">
    <property type="entry name" value="MoaD/ThiS"/>
    <property type="match status" value="1"/>
</dbReference>
<evidence type="ECO:0008006" key="3">
    <source>
        <dbReference type="Google" id="ProtNLM"/>
    </source>
</evidence>
<evidence type="ECO:0000313" key="2">
    <source>
        <dbReference type="Proteomes" id="UP000652231"/>
    </source>
</evidence>